<comment type="caution">
    <text evidence="9">The sequence shown here is derived from an EMBL/GenBank/DDBJ whole genome shotgun (WGS) entry which is preliminary data.</text>
</comment>
<keyword evidence="7" id="KW-1133">Transmembrane helix</keyword>
<dbReference type="CDD" id="cd06530">
    <property type="entry name" value="S26_SPase_I"/>
    <property type="match status" value="1"/>
</dbReference>
<dbReference type="InterPro" id="IPR019533">
    <property type="entry name" value="Peptidase_S26"/>
</dbReference>
<dbReference type="PANTHER" id="PTHR43390:SF1">
    <property type="entry name" value="CHLOROPLAST PROCESSING PEPTIDASE"/>
    <property type="match status" value="1"/>
</dbReference>
<evidence type="ECO:0000256" key="7">
    <source>
        <dbReference type="RuleBase" id="RU362042"/>
    </source>
</evidence>
<dbReference type="GO" id="GO:0009003">
    <property type="term" value="F:signal peptidase activity"/>
    <property type="evidence" value="ECO:0007669"/>
    <property type="project" value="UniProtKB-EC"/>
</dbReference>
<dbReference type="PROSITE" id="PS00761">
    <property type="entry name" value="SPASE_I_3"/>
    <property type="match status" value="1"/>
</dbReference>
<dbReference type="GO" id="GO:0006465">
    <property type="term" value="P:signal peptide processing"/>
    <property type="evidence" value="ECO:0007669"/>
    <property type="project" value="InterPro"/>
</dbReference>
<proteinExistence type="inferred from homology"/>
<comment type="subcellular location">
    <subcellularLocation>
        <location evidence="2">Cell membrane</location>
        <topology evidence="2">Single-pass type II membrane protein</topology>
    </subcellularLocation>
    <subcellularLocation>
        <location evidence="7">Membrane</location>
        <topology evidence="7">Single-pass type II membrane protein</topology>
    </subcellularLocation>
</comment>
<dbReference type="InterPro" id="IPR036286">
    <property type="entry name" value="LexA/Signal_pep-like_sf"/>
</dbReference>
<comment type="similarity">
    <text evidence="3 7">Belongs to the peptidase S26 family.</text>
</comment>
<name>A0A3D9SNI4_9BACL</name>
<dbReference type="Proteomes" id="UP000256304">
    <property type="component" value="Unassembled WGS sequence"/>
</dbReference>
<protein>
    <recommendedName>
        <fullName evidence="4 7">Signal peptidase I</fullName>
        <ecNumber evidence="4 7">3.4.21.89</ecNumber>
    </recommendedName>
</protein>
<dbReference type="Pfam" id="PF10502">
    <property type="entry name" value="Peptidase_S26"/>
    <property type="match status" value="1"/>
</dbReference>
<sequence>METSKIPNQSVKRSWVRELRDWFVSLAVAIVVALLVQNYAFAQTEVKNISMQKTLVEGQRLIEDKLSYHFESPHRGDIVIINGPESDKRLIKRVIGLPGDVIDFTDDGQVTINGKALNEPYIKGRSYSNGLPVPYAVPEKTVFVMGDNRENSMDSRAIGPIAYSSVEGRAVFRLWPLNKFGQLN</sequence>
<keyword evidence="7" id="KW-0645">Protease</keyword>
<dbReference type="Gene3D" id="2.10.109.10">
    <property type="entry name" value="Umud Fragment, subunit A"/>
    <property type="match status" value="1"/>
</dbReference>
<evidence type="ECO:0000256" key="2">
    <source>
        <dbReference type="ARBA" id="ARBA00004401"/>
    </source>
</evidence>
<dbReference type="InterPro" id="IPR019757">
    <property type="entry name" value="Pept_S26A_signal_pept_1_Lys-AS"/>
</dbReference>
<dbReference type="EC" id="3.4.21.89" evidence="4 7"/>
<dbReference type="AlphaFoldDB" id="A0A3D9SNI4"/>
<keyword evidence="5 7" id="KW-0378">Hydrolase</keyword>
<keyword evidence="7" id="KW-0472">Membrane</keyword>
<dbReference type="GO" id="GO:0005886">
    <property type="term" value="C:plasma membrane"/>
    <property type="evidence" value="ECO:0007669"/>
    <property type="project" value="UniProtKB-SubCell"/>
</dbReference>
<dbReference type="PANTHER" id="PTHR43390">
    <property type="entry name" value="SIGNAL PEPTIDASE I"/>
    <property type="match status" value="1"/>
</dbReference>
<dbReference type="RefSeq" id="WP_116187224.1">
    <property type="nucleotide sequence ID" value="NZ_QTTN01000001.1"/>
</dbReference>
<dbReference type="SUPFAM" id="SSF51306">
    <property type="entry name" value="LexA/Signal peptidase"/>
    <property type="match status" value="1"/>
</dbReference>
<organism evidence="9 10">
    <name type="scientific">Paenibacillus taihuensis</name>
    <dbReference type="NCBI Taxonomy" id="1156355"/>
    <lineage>
        <taxon>Bacteria</taxon>
        <taxon>Bacillati</taxon>
        <taxon>Bacillota</taxon>
        <taxon>Bacilli</taxon>
        <taxon>Bacillales</taxon>
        <taxon>Paenibacillaceae</taxon>
        <taxon>Paenibacillus</taxon>
    </lineage>
</organism>
<evidence type="ECO:0000256" key="4">
    <source>
        <dbReference type="ARBA" id="ARBA00013208"/>
    </source>
</evidence>
<dbReference type="GO" id="GO:0004252">
    <property type="term" value="F:serine-type endopeptidase activity"/>
    <property type="evidence" value="ECO:0007669"/>
    <property type="project" value="InterPro"/>
</dbReference>
<feature type="domain" description="Peptidase S26" evidence="8">
    <location>
        <begin position="20"/>
        <end position="175"/>
    </location>
</feature>
<accession>A0A3D9SNI4</accession>
<feature type="active site" evidence="6">
    <location>
        <position position="92"/>
    </location>
</feature>
<dbReference type="NCBIfam" id="TIGR02227">
    <property type="entry name" value="sigpep_I_bact"/>
    <property type="match status" value="1"/>
</dbReference>
<evidence type="ECO:0000256" key="1">
    <source>
        <dbReference type="ARBA" id="ARBA00000677"/>
    </source>
</evidence>
<evidence type="ECO:0000313" key="10">
    <source>
        <dbReference type="Proteomes" id="UP000256304"/>
    </source>
</evidence>
<evidence type="ECO:0000256" key="5">
    <source>
        <dbReference type="ARBA" id="ARBA00022801"/>
    </source>
</evidence>
<evidence type="ECO:0000259" key="8">
    <source>
        <dbReference type="Pfam" id="PF10502"/>
    </source>
</evidence>
<keyword evidence="7" id="KW-0812">Transmembrane</keyword>
<reference evidence="9 10" key="1">
    <citation type="submission" date="2018-08" db="EMBL/GenBank/DDBJ databases">
        <title>Genomic Encyclopedia of Type Strains, Phase III (KMG-III): the genomes of soil and plant-associated and newly described type strains.</title>
        <authorList>
            <person name="Whitman W."/>
        </authorList>
    </citation>
    <scope>NUCLEOTIDE SEQUENCE [LARGE SCALE GENOMIC DNA]</scope>
    <source>
        <strain evidence="9 10">CGMCC 1.10966</strain>
    </source>
</reference>
<evidence type="ECO:0000313" key="9">
    <source>
        <dbReference type="EMBL" id="REE94505.1"/>
    </source>
</evidence>
<gene>
    <name evidence="9" type="ORF">A8990_101299</name>
</gene>
<dbReference type="InterPro" id="IPR019758">
    <property type="entry name" value="Pept_S26A_signal_pept_1_CS"/>
</dbReference>
<keyword evidence="10" id="KW-1185">Reference proteome</keyword>
<dbReference type="PRINTS" id="PR00727">
    <property type="entry name" value="LEADERPTASE"/>
</dbReference>
<dbReference type="PROSITE" id="PS00760">
    <property type="entry name" value="SPASE_I_2"/>
    <property type="match status" value="1"/>
</dbReference>
<dbReference type="InterPro" id="IPR000223">
    <property type="entry name" value="Pept_S26A_signal_pept_1"/>
</dbReference>
<evidence type="ECO:0000256" key="6">
    <source>
        <dbReference type="PIRSR" id="PIRSR600223-1"/>
    </source>
</evidence>
<evidence type="ECO:0000256" key="3">
    <source>
        <dbReference type="ARBA" id="ARBA00009370"/>
    </source>
</evidence>
<feature type="transmembrane region" description="Helical" evidence="7">
    <location>
        <begin position="21"/>
        <end position="41"/>
    </location>
</feature>
<feature type="active site" evidence="6">
    <location>
        <position position="50"/>
    </location>
</feature>
<comment type="catalytic activity">
    <reaction evidence="1 7">
        <text>Cleavage of hydrophobic, N-terminal signal or leader sequences from secreted and periplasmic proteins.</text>
        <dbReference type="EC" id="3.4.21.89"/>
    </reaction>
</comment>
<dbReference type="EMBL" id="QTTN01000001">
    <property type="protein sequence ID" value="REE94505.1"/>
    <property type="molecule type" value="Genomic_DNA"/>
</dbReference>
<dbReference type="OrthoDB" id="9802919at2"/>